<dbReference type="InterPro" id="IPR002347">
    <property type="entry name" value="SDR_fam"/>
</dbReference>
<dbReference type="AlphaFoldDB" id="A0A1Y0ICX7"/>
<dbReference type="PANTHER" id="PTHR43943:SF2">
    <property type="entry name" value="DEHYDROGENASE_REDUCTASE 4"/>
    <property type="match status" value="1"/>
</dbReference>
<name>A0A1Y0ICX7_9GAMM</name>
<organism evidence="2 3">
    <name type="scientific">Oleiphilus messinensis</name>
    <dbReference type="NCBI Taxonomy" id="141451"/>
    <lineage>
        <taxon>Bacteria</taxon>
        <taxon>Pseudomonadati</taxon>
        <taxon>Pseudomonadota</taxon>
        <taxon>Gammaproteobacteria</taxon>
        <taxon>Oceanospirillales</taxon>
        <taxon>Oleiphilaceae</taxon>
        <taxon>Oleiphilus</taxon>
    </lineage>
</organism>
<dbReference type="PROSITE" id="PS00061">
    <property type="entry name" value="ADH_SHORT"/>
    <property type="match status" value="1"/>
</dbReference>
<dbReference type="PRINTS" id="PR00080">
    <property type="entry name" value="SDRFAMILY"/>
</dbReference>
<keyword evidence="3" id="KW-1185">Reference proteome</keyword>
<proteinExistence type="inferred from homology"/>
<dbReference type="NCBIfam" id="NF005559">
    <property type="entry name" value="PRK07231.1"/>
    <property type="match status" value="1"/>
</dbReference>
<comment type="similarity">
    <text evidence="1">Belongs to the short-chain dehydrogenases/reductases (SDR) family.</text>
</comment>
<accession>A0A1Y0ICX7</accession>
<evidence type="ECO:0000313" key="3">
    <source>
        <dbReference type="Proteomes" id="UP000196027"/>
    </source>
</evidence>
<dbReference type="Proteomes" id="UP000196027">
    <property type="component" value="Chromosome"/>
</dbReference>
<dbReference type="CDD" id="cd05233">
    <property type="entry name" value="SDR_c"/>
    <property type="match status" value="1"/>
</dbReference>
<evidence type="ECO:0000313" key="2">
    <source>
        <dbReference type="EMBL" id="ARU58388.1"/>
    </source>
</evidence>
<dbReference type="PRINTS" id="PR00081">
    <property type="entry name" value="GDHRDH"/>
</dbReference>
<dbReference type="InterPro" id="IPR036291">
    <property type="entry name" value="NAD(P)-bd_dom_sf"/>
</dbReference>
<dbReference type="PANTHER" id="PTHR43943">
    <property type="entry name" value="DEHYDROGENASE/REDUCTASE (SDR FAMILY) MEMBER 4"/>
    <property type="match status" value="1"/>
</dbReference>
<dbReference type="RefSeq" id="WP_087463173.1">
    <property type="nucleotide sequence ID" value="NZ_CP021425.1"/>
</dbReference>
<protein>
    <submittedName>
        <fullName evidence="2">Short chain dehydrogenase</fullName>
    </submittedName>
</protein>
<dbReference type="EMBL" id="CP021425">
    <property type="protein sequence ID" value="ARU58388.1"/>
    <property type="molecule type" value="Genomic_DNA"/>
</dbReference>
<dbReference type="NCBIfam" id="NF005446">
    <property type="entry name" value="PRK07035.1"/>
    <property type="match status" value="1"/>
</dbReference>
<gene>
    <name evidence="2" type="ORF">OLMES_4392</name>
</gene>
<sequence length="265" mass="27638">MSDPNNSAAPSNVSLFDLTGNIALVTGASRGIGESIAQLLASHGAHVIVSSRKMEGCAAVVEKIKAEGGSAEAIPCHIGDMDQINTLFEQIKDQHGKLDILVNNAATNPYFGHILDTDIGAFQKTVDVNIRGYFFMSTEGAKLMRAGGGGAIVNVASVNGVIPGPFQGIYSITKAAVISMTKAFAKECAGLNIRVNALLPGATDTKFAATLVNNDAIKKQLLQHVPLNRVAEPSEMAGAVLYLVSRASSYTTGTCLNVDGGYLIS</sequence>
<evidence type="ECO:0000256" key="1">
    <source>
        <dbReference type="ARBA" id="ARBA00006484"/>
    </source>
</evidence>
<dbReference type="Gene3D" id="3.40.50.720">
    <property type="entry name" value="NAD(P)-binding Rossmann-like Domain"/>
    <property type="match status" value="1"/>
</dbReference>
<dbReference type="InterPro" id="IPR020904">
    <property type="entry name" value="Sc_DH/Rdtase_CS"/>
</dbReference>
<dbReference type="OrthoDB" id="9814396at2"/>
<dbReference type="SUPFAM" id="SSF51735">
    <property type="entry name" value="NAD(P)-binding Rossmann-fold domains"/>
    <property type="match status" value="1"/>
</dbReference>
<dbReference type="KEGG" id="ome:OLMES_4392"/>
<dbReference type="FunFam" id="3.40.50.720:FF:000084">
    <property type="entry name" value="Short-chain dehydrogenase reductase"/>
    <property type="match status" value="1"/>
</dbReference>
<dbReference type="Pfam" id="PF13561">
    <property type="entry name" value="adh_short_C2"/>
    <property type="match status" value="1"/>
</dbReference>
<reference evidence="2 3" key="1">
    <citation type="submission" date="2017-05" db="EMBL/GenBank/DDBJ databases">
        <title>Genomic insights into alkan degradation activity of Oleiphilus messinensis.</title>
        <authorList>
            <person name="Kozyavkin S.A."/>
            <person name="Slesarev A.I."/>
            <person name="Golyshin P.N."/>
            <person name="Korzhenkov A."/>
            <person name="Golyshina O.N."/>
            <person name="Toshchakov S.V."/>
        </authorList>
    </citation>
    <scope>NUCLEOTIDE SEQUENCE [LARGE SCALE GENOMIC DNA]</scope>
    <source>
        <strain evidence="2 3">ME102</strain>
    </source>
</reference>